<gene>
    <name evidence="1" type="ORF">FE782_23785</name>
</gene>
<keyword evidence="2" id="KW-1185">Reference proteome</keyword>
<sequence>MQGRLLIKHAVGGRTFVDTAKTPAAFAVNELPGGAGWTFEAKLEDGPAVRNVLSWRRELNVFVFEEDRQPVVKHWYYVDPESVSYDEASSTLRLRAVSKLAYVPDEYTW</sequence>
<evidence type="ECO:0000313" key="1">
    <source>
        <dbReference type="EMBL" id="TLS49697.1"/>
    </source>
</evidence>
<dbReference type="Proteomes" id="UP000309676">
    <property type="component" value="Unassembled WGS sequence"/>
</dbReference>
<name>A0A5R9G046_9BACL</name>
<dbReference type="OrthoDB" id="2878419at2"/>
<dbReference type="AlphaFoldDB" id="A0A5R9G046"/>
<organism evidence="1 2">
    <name type="scientific">Paenibacillus antri</name>
    <dbReference type="NCBI Taxonomy" id="2582848"/>
    <lineage>
        <taxon>Bacteria</taxon>
        <taxon>Bacillati</taxon>
        <taxon>Bacillota</taxon>
        <taxon>Bacilli</taxon>
        <taxon>Bacillales</taxon>
        <taxon>Paenibacillaceae</taxon>
        <taxon>Paenibacillus</taxon>
    </lineage>
</organism>
<accession>A0A5R9G046</accession>
<reference evidence="1 2" key="1">
    <citation type="submission" date="2019-05" db="EMBL/GenBank/DDBJ databases">
        <authorList>
            <person name="Narsing Rao M.P."/>
            <person name="Li W.J."/>
        </authorList>
    </citation>
    <scope>NUCLEOTIDE SEQUENCE [LARGE SCALE GENOMIC DNA]</scope>
    <source>
        <strain evidence="1 2">SYSU_K30003</strain>
    </source>
</reference>
<dbReference type="RefSeq" id="WP_138196850.1">
    <property type="nucleotide sequence ID" value="NZ_VCIW01000019.1"/>
</dbReference>
<evidence type="ECO:0000313" key="2">
    <source>
        <dbReference type="Proteomes" id="UP000309676"/>
    </source>
</evidence>
<protein>
    <submittedName>
        <fullName evidence="1">Uncharacterized protein</fullName>
    </submittedName>
</protein>
<comment type="caution">
    <text evidence="1">The sequence shown here is derived from an EMBL/GenBank/DDBJ whole genome shotgun (WGS) entry which is preliminary data.</text>
</comment>
<dbReference type="EMBL" id="VCIW01000019">
    <property type="protein sequence ID" value="TLS49697.1"/>
    <property type="molecule type" value="Genomic_DNA"/>
</dbReference>
<proteinExistence type="predicted"/>